<evidence type="ECO:0000256" key="1">
    <source>
        <dbReference type="SAM" id="MobiDB-lite"/>
    </source>
</evidence>
<accession>B8CJ76</accession>
<feature type="compositionally biased region" description="Low complexity" evidence="1">
    <location>
        <begin position="44"/>
        <end position="62"/>
    </location>
</feature>
<name>B8CJ76_SHEPW</name>
<dbReference type="AlphaFoldDB" id="B8CJ76"/>
<organism evidence="2 3">
    <name type="scientific">Shewanella piezotolerans (strain WP3 / JCM 13877)</name>
    <dbReference type="NCBI Taxonomy" id="225849"/>
    <lineage>
        <taxon>Bacteria</taxon>
        <taxon>Pseudomonadati</taxon>
        <taxon>Pseudomonadota</taxon>
        <taxon>Gammaproteobacteria</taxon>
        <taxon>Alteromonadales</taxon>
        <taxon>Shewanellaceae</taxon>
        <taxon>Shewanella</taxon>
    </lineage>
</organism>
<dbReference type="HOGENOM" id="CLU_2773598_0_0_6"/>
<reference evidence="2 3" key="1">
    <citation type="journal article" date="2008" name="PLoS ONE">
        <title>Environmental adaptation: genomic analysis of the piezotolerant and psychrotolerant deep-sea iron reducing bacterium Shewanella piezotolerans WP3.</title>
        <authorList>
            <person name="Wang F."/>
            <person name="Wang J."/>
            <person name="Jian H."/>
            <person name="Zhang B."/>
            <person name="Li S."/>
            <person name="Wang F."/>
            <person name="Zeng X."/>
            <person name="Gao L."/>
            <person name="Bartlett D.H."/>
            <person name="Yu J."/>
            <person name="Hu S."/>
            <person name="Xiao X."/>
        </authorList>
    </citation>
    <scope>NUCLEOTIDE SEQUENCE [LARGE SCALE GENOMIC DNA]</scope>
    <source>
        <strain evidence="3">WP3 / JCM 13877</strain>
    </source>
</reference>
<evidence type="ECO:0000313" key="3">
    <source>
        <dbReference type="Proteomes" id="UP000000753"/>
    </source>
</evidence>
<dbReference type="EMBL" id="CP000472">
    <property type="protein sequence ID" value="ACJ27838.1"/>
    <property type="molecule type" value="Genomic_DNA"/>
</dbReference>
<feature type="region of interest" description="Disordered" evidence="1">
    <location>
        <begin position="44"/>
        <end position="69"/>
    </location>
</feature>
<protein>
    <submittedName>
        <fullName evidence="2">Uncharacterized protein</fullName>
    </submittedName>
</protein>
<proteinExistence type="predicted"/>
<dbReference type="STRING" id="225849.swp_1035"/>
<gene>
    <name evidence="2" type="ordered locus">swp_1035</name>
</gene>
<keyword evidence="3" id="KW-1185">Reference proteome</keyword>
<dbReference type="Proteomes" id="UP000000753">
    <property type="component" value="Chromosome"/>
</dbReference>
<sequence length="69" mass="7206">MAITILKGNKMTLSQKLSKRLQNTKQVDTQIVEIKEAHLDMISGAGAHGSAHGSGHASGHASIGDKGEN</sequence>
<evidence type="ECO:0000313" key="2">
    <source>
        <dbReference type="EMBL" id="ACJ27838.1"/>
    </source>
</evidence>
<dbReference type="KEGG" id="swp:swp_1035"/>